<dbReference type="InterPro" id="IPR036249">
    <property type="entry name" value="Thioredoxin-like_sf"/>
</dbReference>
<dbReference type="RefSeq" id="WP_169411200.1">
    <property type="nucleotide sequence ID" value="NZ_JAAXKZ010000015.1"/>
</dbReference>
<comment type="caution">
    <text evidence="1">The sequence shown here is derived from an EMBL/GenBank/DDBJ whole genome shotgun (WGS) entry which is preliminary data.</text>
</comment>
<dbReference type="Gene3D" id="3.40.30.10">
    <property type="entry name" value="Glutaredoxin"/>
    <property type="match status" value="1"/>
</dbReference>
<dbReference type="AlphaFoldDB" id="A0A848DFF0"/>
<sequence length="243" mass="26802">MSTPAPDPTPPESPDIAEFFFDPTCPFAWVTSRWVVEVAKQRPMRVRWRPLSLKLLNEPISYAGRPADYPDAHQRGLEMLRVVHAARERYGEDVVGDLYTALGEEIWESPAPDEATFEAVLAEEARPRDLAALLRRVGLDPELAEAAHDDRRDEALRAETCLAVDRAGGGVGTPVLTFDPPDGPSFFGPVIEAPPAGEEALRLWDAVRTLAEHRGFAELKRAVRSFPRTPMSARIAGEATRVG</sequence>
<keyword evidence="2" id="KW-1185">Reference proteome</keyword>
<dbReference type="Pfam" id="PF22234">
    <property type="entry name" value="Rv2466c-like"/>
    <property type="match status" value="1"/>
</dbReference>
<organism evidence="1 2">
    <name type="scientific">Pseudonocardia bannensis</name>
    <dbReference type="NCBI Taxonomy" id="630973"/>
    <lineage>
        <taxon>Bacteria</taxon>
        <taxon>Bacillati</taxon>
        <taxon>Actinomycetota</taxon>
        <taxon>Actinomycetes</taxon>
        <taxon>Pseudonocardiales</taxon>
        <taxon>Pseudonocardiaceae</taxon>
        <taxon>Pseudonocardia</taxon>
    </lineage>
</organism>
<accession>A0A848DFF0</accession>
<reference evidence="1 2" key="1">
    <citation type="submission" date="2020-04" db="EMBL/GenBank/DDBJ databases">
        <authorList>
            <person name="Klaysubun C."/>
            <person name="Duangmal K."/>
            <person name="Lipun K."/>
        </authorList>
    </citation>
    <scope>NUCLEOTIDE SEQUENCE [LARGE SCALE GENOMIC DNA]</scope>
    <source>
        <strain evidence="1 2">DSM 45300</strain>
    </source>
</reference>
<dbReference type="SUPFAM" id="SSF52833">
    <property type="entry name" value="Thioredoxin-like"/>
    <property type="match status" value="1"/>
</dbReference>
<evidence type="ECO:0000313" key="2">
    <source>
        <dbReference type="Proteomes" id="UP000586918"/>
    </source>
</evidence>
<evidence type="ECO:0000313" key="1">
    <source>
        <dbReference type="EMBL" id="NMH91295.1"/>
    </source>
</evidence>
<dbReference type="EMBL" id="JAAXKZ010000015">
    <property type="protein sequence ID" value="NMH91295.1"/>
    <property type="molecule type" value="Genomic_DNA"/>
</dbReference>
<proteinExistence type="predicted"/>
<dbReference type="InterPro" id="IPR053977">
    <property type="entry name" value="Rv2466c-like"/>
</dbReference>
<gene>
    <name evidence="1" type="ORF">HF519_06765</name>
</gene>
<protein>
    <submittedName>
        <fullName evidence="1">DsbA family protein</fullName>
    </submittedName>
</protein>
<dbReference type="Proteomes" id="UP000586918">
    <property type="component" value="Unassembled WGS sequence"/>
</dbReference>
<name>A0A848DFF0_9PSEU</name>